<keyword evidence="2" id="KW-1185">Reference proteome</keyword>
<dbReference type="RefSeq" id="XP_008601204.1">
    <property type="nucleotide sequence ID" value="XM_008602982.1"/>
</dbReference>
<dbReference type="GeneID" id="19890897"/>
<name>J4VXH4_BEAB2</name>
<organism evidence="1 2">
    <name type="scientific">Beauveria bassiana (strain ARSEF 2860)</name>
    <name type="common">White muscardine disease fungus</name>
    <name type="synonym">Tritirachium shiotae</name>
    <dbReference type="NCBI Taxonomy" id="655819"/>
    <lineage>
        <taxon>Eukaryota</taxon>
        <taxon>Fungi</taxon>
        <taxon>Dikarya</taxon>
        <taxon>Ascomycota</taxon>
        <taxon>Pezizomycotina</taxon>
        <taxon>Sordariomycetes</taxon>
        <taxon>Hypocreomycetidae</taxon>
        <taxon>Hypocreales</taxon>
        <taxon>Cordycipitaceae</taxon>
        <taxon>Beauveria</taxon>
    </lineage>
</organism>
<evidence type="ECO:0000313" key="1">
    <source>
        <dbReference type="EMBL" id="EJP63080.1"/>
    </source>
</evidence>
<evidence type="ECO:0000313" key="2">
    <source>
        <dbReference type="Proteomes" id="UP000002762"/>
    </source>
</evidence>
<dbReference type="EMBL" id="JH725178">
    <property type="protein sequence ID" value="EJP63080.1"/>
    <property type="molecule type" value="Genomic_DNA"/>
</dbReference>
<dbReference type="Proteomes" id="UP000002762">
    <property type="component" value="Unassembled WGS sequence"/>
</dbReference>
<dbReference type="InParanoid" id="J4VXH4"/>
<accession>J4VXH4</accession>
<protein>
    <submittedName>
        <fullName evidence="1">Uncharacterized protein</fullName>
    </submittedName>
</protein>
<dbReference type="HOGENOM" id="CLU_1815461_0_0_1"/>
<dbReference type="AlphaFoldDB" id="J4VXH4"/>
<gene>
    <name evidence="1" type="ORF">BBA_07885</name>
</gene>
<proteinExistence type="predicted"/>
<reference evidence="1 2" key="1">
    <citation type="journal article" date="2012" name="Sci. Rep.">
        <title>Genomic perspectives on the evolution of fungal entomopathogenicity in Beauveria bassiana.</title>
        <authorList>
            <person name="Xiao G."/>
            <person name="Ying S.H."/>
            <person name="Zheng P."/>
            <person name="Wang Z.L."/>
            <person name="Zhang S."/>
            <person name="Xie X.Q."/>
            <person name="Shang Y."/>
            <person name="St Leger R.J."/>
            <person name="Zhao G.P."/>
            <person name="Wang C."/>
            <person name="Feng M.G."/>
        </authorList>
    </citation>
    <scope>NUCLEOTIDE SEQUENCE [LARGE SCALE GENOMIC DNA]</scope>
    <source>
        <strain evidence="1 2">ARSEF 2860</strain>
    </source>
</reference>
<sequence>MRQQQNLQYAIFVEFVMLAKAVVTRQQSAELKLSRELLTTTASFRNANQLPPLFNTAATPLSLCFATRTVVVAIAAALPKIAFETTAAVPLAVTADIRDRTCLSLLQALYLRRRRHRRRGSKIQTGESGHEDGCDFHGVWAV</sequence>